<dbReference type="AlphaFoldDB" id="A0A1A9ZM97"/>
<reference evidence="1" key="2">
    <citation type="submission" date="2020-05" db="UniProtKB">
        <authorList>
            <consortium name="EnsemblMetazoa"/>
        </authorList>
    </citation>
    <scope>IDENTIFICATION</scope>
    <source>
        <strain evidence="1">IAEA</strain>
    </source>
</reference>
<keyword evidence="2" id="KW-1185">Reference proteome</keyword>
<sequence length="106" mass="11754">MYASKSTEPPVNIALKYGEAAERTTLWAGKSSCLTSSITSLDMQKVMSSSLALRSSRSLLIAEKLPDFIEKSKTLSTFSCSSVQIWHKLLRLKVFVNLILRGKKEA</sequence>
<name>A0A1A9ZM97_GLOPL</name>
<proteinExistence type="predicted"/>
<reference evidence="2" key="1">
    <citation type="submission" date="2014-03" db="EMBL/GenBank/DDBJ databases">
        <authorList>
            <person name="Aksoy S."/>
            <person name="Warren W."/>
            <person name="Wilson R.K."/>
        </authorList>
    </citation>
    <scope>NUCLEOTIDE SEQUENCE [LARGE SCALE GENOMIC DNA]</scope>
    <source>
        <strain evidence="2">IAEA</strain>
    </source>
</reference>
<protein>
    <submittedName>
        <fullName evidence="1">Uncharacterized protein</fullName>
    </submittedName>
</protein>
<organism evidence="1 2">
    <name type="scientific">Glossina pallidipes</name>
    <name type="common">Tsetse fly</name>
    <dbReference type="NCBI Taxonomy" id="7398"/>
    <lineage>
        <taxon>Eukaryota</taxon>
        <taxon>Metazoa</taxon>
        <taxon>Ecdysozoa</taxon>
        <taxon>Arthropoda</taxon>
        <taxon>Hexapoda</taxon>
        <taxon>Insecta</taxon>
        <taxon>Pterygota</taxon>
        <taxon>Neoptera</taxon>
        <taxon>Endopterygota</taxon>
        <taxon>Diptera</taxon>
        <taxon>Brachycera</taxon>
        <taxon>Muscomorpha</taxon>
        <taxon>Hippoboscoidea</taxon>
        <taxon>Glossinidae</taxon>
        <taxon>Glossina</taxon>
    </lineage>
</organism>
<evidence type="ECO:0000313" key="2">
    <source>
        <dbReference type="Proteomes" id="UP000092445"/>
    </source>
</evidence>
<dbReference type="VEuPathDB" id="VectorBase:GPAI019006"/>
<dbReference type="EnsemblMetazoa" id="GPAI019006-RA">
    <property type="protein sequence ID" value="GPAI019006-PA"/>
    <property type="gene ID" value="GPAI019006"/>
</dbReference>
<accession>A0A1A9ZM97</accession>
<dbReference type="Proteomes" id="UP000092445">
    <property type="component" value="Unassembled WGS sequence"/>
</dbReference>
<evidence type="ECO:0000313" key="1">
    <source>
        <dbReference type="EnsemblMetazoa" id="GPAI019006-PA"/>
    </source>
</evidence>